<dbReference type="Pfam" id="PF13529">
    <property type="entry name" value="Peptidase_C39_2"/>
    <property type="match status" value="1"/>
</dbReference>
<dbReference type="Gene3D" id="3.90.70.10">
    <property type="entry name" value="Cysteine proteinases"/>
    <property type="match status" value="1"/>
</dbReference>
<reference evidence="2" key="1">
    <citation type="submission" date="2018-08" db="EMBL/GenBank/DDBJ databases">
        <title>Murine metabolic-syndrome-specific gut microbial biobank.</title>
        <authorList>
            <person name="Liu C."/>
        </authorList>
    </citation>
    <scope>NUCLEOTIDE SEQUENCE [LARGE SCALE GENOMIC DNA]</scope>
    <source>
        <strain evidence="2">Z82</strain>
    </source>
</reference>
<evidence type="ECO:0000313" key="2">
    <source>
        <dbReference type="EMBL" id="NBI33604.1"/>
    </source>
</evidence>
<proteinExistence type="predicted"/>
<comment type="caution">
    <text evidence="2">The sequence shown here is derived from an EMBL/GenBank/DDBJ whole genome shotgun (WGS) entry which is preliminary data.</text>
</comment>
<gene>
    <name evidence="2" type="ORF">D1639_00840</name>
</gene>
<dbReference type="EMBL" id="QWKH01000003">
    <property type="protein sequence ID" value="NBI33604.1"/>
    <property type="molecule type" value="Genomic_DNA"/>
</dbReference>
<accession>A0A7C9N9I8</accession>
<name>A0A7C9N9I8_9BACT</name>
<sequence>MPHLYQKDANWAETPYADSTLGIAGCGPTCLSMVYVYLTGDASYDPVAMAQFSESNGFVEDGSTRWVFMSEGARMLGLQSEELGADAFQIENALSEGTPVVAIMGPGDFTEEGHFIVMNGLDSQGRAVVYDPNSPTRSATTWDIDTIIGQALCFWAISA</sequence>
<organism evidence="2">
    <name type="scientific">Muribaculaceae bacterium Z82</name>
    <dbReference type="NCBI Taxonomy" id="2304548"/>
    <lineage>
        <taxon>Bacteria</taxon>
        <taxon>Pseudomonadati</taxon>
        <taxon>Bacteroidota</taxon>
        <taxon>Bacteroidia</taxon>
        <taxon>Bacteroidales</taxon>
        <taxon>Muribaculaceae</taxon>
    </lineage>
</organism>
<protein>
    <recommendedName>
        <fullName evidence="1">Peptidase C39-like domain-containing protein</fullName>
    </recommendedName>
</protein>
<dbReference type="InterPro" id="IPR039564">
    <property type="entry name" value="Peptidase_C39-like"/>
</dbReference>
<evidence type="ECO:0000259" key="1">
    <source>
        <dbReference type="Pfam" id="PF13529"/>
    </source>
</evidence>
<dbReference type="AlphaFoldDB" id="A0A7C9N9I8"/>
<feature type="domain" description="Peptidase C39-like" evidence="1">
    <location>
        <begin position="9"/>
        <end position="133"/>
    </location>
</feature>